<comment type="similarity">
    <text evidence="1">Belongs to the ATP-dependent AMP-binding enzyme family.</text>
</comment>
<sequence>MIIGQPLLTYKDSQPNKPAIITNSRIVTYQDMTIHIASIQSYLMSKLGTGSEIRIALKLGNEPAFLETYFAAILLGYQVIPIDPKWTKAELEHVLDSSRPNLIVNSHVYQEIISHPSTSIEAIATPLDIFYIGFTSGSTGTPKGFKRHHQSWTDSFAGCTEAFELNSHDIYSAPGPLCHSLSLFAATYAIHTGATLLLSEKFQVLELLQSLVTERVTVLFVVPTMLQAMINELETRQIPSVTRILSSGAKWNLSTKDSIRELFPYAERIEYYGASETSFITYLNEAGYLVKPQSVGKAFPGVEVIVRNKDGKEANVNEVGLLYIRSTMIFSGYLHDEEQPALNEITVGDLAYIDEEGYITLVGREKNMIISGGLNIYPEEIELHLKKLQSIEEVVVTGIEDDYWGEKVVAFIKWKHNQNINEENLKKHCLTGLAAFKCPKAFYEIKDVPLTSSGKVDRKKLFNNILELRK</sequence>
<evidence type="ECO:0000259" key="4">
    <source>
        <dbReference type="Pfam" id="PF13193"/>
    </source>
</evidence>
<dbReference type="InterPro" id="IPR025110">
    <property type="entry name" value="AMP-bd_C"/>
</dbReference>
<proteinExistence type="inferred from homology"/>
<keyword evidence="6" id="KW-1185">Reference proteome</keyword>
<dbReference type="Gene3D" id="3.40.50.12780">
    <property type="entry name" value="N-terminal domain of ligase-like"/>
    <property type="match status" value="1"/>
</dbReference>
<dbReference type="Pfam" id="PF00501">
    <property type="entry name" value="AMP-binding"/>
    <property type="match status" value="1"/>
</dbReference>
<evidence type="ECO:0000256" key="2">
    <source>
        <dbReference type="ARBA" id="ARBA00022598"/>
    </source>
</evidence>
<dbReference type="PANTHER" id="PTHR43201">
    <property type="entry name" value="ACYL-COA SYNTHETASE"/>
    <property type="match status" value="1"/>
</dbReference>
<dbReference type="GO" id="GO:0031956">
    <property type="term" value="F:medium-chain fatty acid-CoA ligase activity"/>
    <property type="evidence" value="ECO:0007669"/>
    <property type="project" value="TreeGrafter"/>
</dbReference>
<protein>
    <submittedName>
        <fullName evidence="5">AMP-binding protein</fullName>
    </submittedName>
</protein>
<dbReference type="PROSITE" id="PS00455">
    <property type="entry name" value="AMP_BINDING"/>
    <property type="match status" value="1"/>
</dbReference>
<reference evidence="5 6" key="1">
    <citation type="submission" date="2020-02" db="EMBL/GenBank/DDBJ databases">
        <title>Bacillus aquiflavi sp. nov., isolated from yellow water of strong flavor Chinese baijiu in Yibin region of China.</title>
        <authorList>
            <person name="Xie J."/>
        </authorList>
    </citation>
    <scope>NUCLEOTIDE SEQUENCE [LARGE SCALE GENOMIC DNA]</scope>
    <source>
        <strain evidence="5 6">SA4</strain>
    </source>
</reference>
<dbReference type="InterPro" id="IPR042099">
    <property type="entry name" value="ANL_N_sf"/>
</dbReference>
<evidence type="ECO:0000313" key="5">
    <source>
        <dbReference type="EMBL" id="NEY72076.1"/>
    </source>
</evidence>
<evidence type="ECO:0000259" key="3">
    <source>
        <dbReference type="Pfam" id="PF00501"/>
    </source>
</evidence>
<dbReference type="SUPFAM" id="SSF56801">
    <property type="entry name" value="Acetyl-CoA synthetase-like"/>
    <property type="match status" value="1"/>
</dbReference>
<dbReference type="GO" id="GO:0006631">
    <property type="term" value="P:fatty acid metabolic process"/>
    <property type="evidence" value="ECO:0007669"/>
    <property type="project" value="TreeGrafter"/>
</dbReference>
<dbReference type="Pfam" id="PF13193">
    <property type="entry name" value="AMP-binding_C"/>
    <property type="match status" value="1"/>
</dbReference>
<dbReference type="AlphaFoldDB" id="A0A6M0Q6U2"/>
<organism evidence="5 6">
    <name type="scientific">Bacillus mesophilus</name>
    <dbReference type="NCBI Taxonomy" id="1808955"/>
    <lineage>
        <taxon>Bacteria</taxon>
        <taxon>Bacillati</taxon>
        <taxon>Bacillota</taxon>
        <taxon>Bacilli</taxon>
        <taxon>Bacillales</taxon>
        <taxon>Bacillaceae</taxon>
        <taxon>Bacillus</taxon>
    </lineage>
</organism>
<accession>A0A6M0Q6U2</accession>
<dbReference type="Proteomes" id="UP000481043">
    <property type="component" value="Unassembled WGS sequence"/>
</dbReference>
<feature type="domain" description="AMP-binding enzyme C-terminal" evidence="4">
    <location>
        <begin position="380"/>
        <end position="455"/>
    </location>
</feature>
<dbReference type="RefSeq" id="WP_163179550.1">
    <property type="nucleotide sequence ID" value="NZ_JAAIWM010000003.1"/>
</dbReference>
<dbReference type="InterPro" id="IPR045851">
    <property type="entry name" value="AMP-bd_C_sf"/>
</dbReference>
<dbReference type="EMBL" id="JAAIWM010000003">
    <property type="protein sequence ID" value="NEY72076.1"/>
    <property type="molecule type" value="Genomic_DNA"/>
</dbReference>
<evidence type="ECO:0000313" key="6">
    <source>
        <dbReference type="Proteomes" id="UP000481043"/>
    </source>
</evidence>
<dbReference type="InterPro" id="IPR000873">
    <property type="entry name" value="AMP-dep_synth/lig_dom"/>
</dbReference>
<feature type="domain" description="AMP-dependent synthetase/ligase" evidence="3">
    <location>
        <begin position="13"/>
        <end position="334"/>
    </location>
</feature>
<comment type="caution">
    <text evidence="5">The sequence shown here is derived from an EMBL/GenBank/DDBJ whole genome shotgun (WGS) entry which is preliminary data.</text>
</comment>
<evidence type="ECO:0000256" key="1">
    <source>
        <dbReference type="ARBA" id="ARBA00006432"/>
    </source>
</evidence>
<gene>
    <name evidence="5" type="ORF">G4D63_10105</name>
</gene>
<dbReference type="InterPro" id="IPR020845">
    <property type="entry name" value="AMP-binding_CS"/>
</dbReference>
<keyword evidence="2" id="KW-0436">Ligase</keyword>
<dbReference type="Gene3D" id="3.30.300.30">
    <property type="match status" value="1"/>
</dbReference>
<name>A0A6M0Q6U2_9BACI</name>
<dbReference type="PANTHER" id="PTHR43201:SF5">
    <property type="entry name" value="MEDIUM-CHAIN ACYL-COA LIGASE ACSF2, MITOCHONDRIAL"/>
    <property type="match status" value="1"/>
</dbReference>